<organism evidence="2 3">
    <name type="scientific">Candidatus Finniella inopinata</name>
    <dbReference type="NCBI Taxonomy" id="1696036"/>
    <lineage>
        <taxon>Bacteria</taxon>
        <taxon>Pseudomonadati</taxon>
        <taxon>Pseudomonadota</taxon>
        <taxon>Alphaproteobacteria</taxon>
        <taxon>Holosporales</taxon>
        <taxon>Candidatus Paracaedibacteraceae</taxon>
        <taxon>Candidatus Finniella</taxon>
    </lineage>
</organism>
<name>A0A4Q7DH69_9PROT</name>
<gene>
    <name evidence="2" type="ORF">EQU50_06910</name>
</gene>
<feature type="chain" id="PRO_5020263174" description="DUF4852 domain-containing protein" evidence="1">
    <location>
        <begin position="22"/>
        <end position="430"/>
    </location>
</feature>
<accession>A0A4Q7DH69</accession>
<dbReference type="AlphaFoldDB" id="A0A4Q7DH69"/>
<proteinExistence type="predicted"/>
<feature type="signal peptide" evidence="1">
    <location>
        <begin position="1"/>
        <end position="21"/>
    </location>
</feature>
<keyword evidence="3" id="KW-1185">Reference proteome</keyword>
<sequence>MKKTIAYTIVFFVNAGMASFASCFLESRVDVSPCPKISKTMGMEQVDSSFKKLPSKSFAWFGLKALTVALTSQDVVTPAAAFYSFQGEEGIGQDLANHFSNNSINARYFPALIQFSNYDYSVGQHSLRFYKNKGIYVTLREDIPFSLQFEGVCYYKKRDLYFDMDCCEGTDCSVAANKYVNFLKPIHDPIPGVTLIEVNTQFVSPYEGSGKCSLTDRVRFFLELIERKSDGEIGKDLSAKHIKPIAIKTPNSFYTISSELLPWFKSDTQIIDTIGQSSVPSLPSYAFQGTEEVGQNLANYFSADRHHMDFEKIIQLSNKEHHFGQYSLQLYKEKPIYVSLPEDVLSFENDNSCYYNTRNLYHDLTCCEGGNCEGMTYKNVKFLKPIDKKDERGRDIVLIEVNIGFFKRYEGGSKCSLANKVRFFLKFKKL</sequence>
<dbReference type="RefSeq" id="WP_130154400.1">
    <property type="nucleotide sequence ID" value="NZ_SCFB01000011.1"/>
</dbReference>
<protein>
    <recommendedName>
        <fullName evidence="4">DUF4852 domain-containing protein</fullName>
    </recommendedName>
</protein>
<keyword evidence="1" id="KW-0732">Signal</keyword>
<dbReference type="Proteomes" id="UP000293550">
    <property type="component" value="Unassembled WGS sequence"/>
</dbReference>
<comment type="caution">
    <text evidence="2">The sequence shown here is derived from an EMBL/GenBank/DDBJ whole genome shotgun (WGS) entry which is preliminary data.</text>
</comment>
<evidence type="ECO:0000256" key="1">
    <source>
        <dbReference type="SAM" id="SignalP"/>
    </source>
</evidence>
<evidence type="ECO:0000313" key="2">
    <source>
        <dbReference type="EMBL" id="RZI45469.1"/>
    </source>
</evidence>
<dbReference type="EMBL" id="SCFB01000011">
    <property type="protein sequence ID" value="RZI45469.1"/>
    <property type="molecule type" value="Genomic_DNA"/>
</dbReference>
<evidence type="ECO:0000313" key="3">
    <source>
        <dbReference type="Proteomes" id="UP000293550"/>
    </source>
</evidence>
<reference evidence="2 3" key="1">
    <citation type="submission" date="2018-10" db="EMBL/GenBank/DDBJ databases">
        <title>An updated phylogeny of the Alphaproteobacteria reveals that the parasitic Rickettsiales and Holosporales have independent origins.</title>
        <authorList>
            <person name="Munoz-Gomez S.A."/>
            <person name="Hess S."/>
            <person name="Burger G."/>
            <person name="Lang B.F."/>
            <person name="Susko E."/>
            <person name="Slamovits C.H."/>
            <person name="Roger A.J."/>
        </authorList>
    </citation>
    <scope>NUCLEOTIDE SEQUENCE [LARGE SCALE GENOMIC DNA]</scope>
    <source>
        <strain evidence="2">HOLO01</strain>
    </source>
</reference>
<dbReference type="PROSITE" id="PS51257">
    <property type="entry name" value="PROKAR_LIPOPROTEIN"/>
    <property type="match status" value="1"/>
</dbReference>
<evidence type="ECO:0008006" key="4">
    <source>
        <dbReference type="Google" id="ProtNLM"/>
    </source>
</evidence>